<dbReference type="GO" id="GO:0003964">
    <property type="term" value="F:RNA-directed DNA polymerase activity"/>
    <property type="evidence" value="ECO:0007669"/>
    <property type="project" value="UniProtKB-KW"/>
</dbReference>
<keyword evidence="2" id="KW-0695">RNA-directed DNA polymerase</keyword>
<dbReference type="Proteomes" id="UP000245207">
    <property type="component" value="Unassembled WGS sequence"/>
</dbReference>
<organism evidence="2 3">
    <name type="scientific">Artemisia annua</name>
    <name type="common">Sweet wormwood</name>
    <dbReference type="NCBI Taxonomy" id="35608"/>
    <lineage>
        <taxon>Eukaryota</taxon>
        <taxon>Viridiplantae</taxon>
        <taxon>Streptophyta</taxon>
        <taxon>Embryophyta</taxon>
        <taxon>Tracheophyta</taxon>
        <taxon>Spermatophyta</taxon>
        <taxon>Magnoliopsida</taxon>
        <taxon>eudicotyledons</taxon>
        <taxon>Gunneridae</taxon>
        <taxon>Pentapetalae</taxon>
        <taxon>asterids</taxon>
        <taxon>campanulids</taxon>
        <taxon>Asterales</taxon>
        <taxon>Asteraceae</taxon>
        <taxon>Asteroideae</taxon>
        <taxon>Anthemideae</taxon>
        <taxon>Artemisiinae</taxon>
        <taxon>Artemisia</taxon>
    </lineage>
</organism>
<keyword evidence="2" id="KW-0808">Transferase</keyword>
<sequence>MLSVIANVVWGWKNILKLRDRVRKHVMWKLGNGKSVDAWYDQWNQYGPLCDYVTSRDLYDARLHSTYKVSDLIREGKWCWPIEWEDKFPIFKQLKIPNLNDNVEDRCIWRAGNGIEQNFEVRQVWNDLRCNGENVNWSSVIWFAQCIPKHVFVMWLAV</sequence>
<gene>
    <name evidence="2" type="ORF">CTI12_AA252750</name>
</gene>
<dbReference type="InterPro" id="IPR026960">
    <property type="entry name" value="RVT-Znf"/>
</dbReference>
<dbReference type="STRING" id="35608.A0A2U1NLC7"/>
<dbReference type="OrthoDB" id="1748554at2759"/>
<dbReference type="EMBL" id="PKPP01002592">
    <property type="protein sequence ID" value="PWA74271.1"/>
    <property type="molecule type" value="Genomic_DNA"/>
</dbReference>
<dbReference type="AlphaFoldDB" id="A0A2U1NLC7"/>
<accession>A0A2U1NLC7</accession>
<feature type="domain" description="Reverse transcriptase zinc-binding" evidence="1">
    <location>
        <begin position="119"/>
        <end position="158"/>
    </location>
</feature>
<dbReference type="Pfam" id="PF13966">
    <property type="entry name" value="zf-RVT"/>
    <property type="match status" value="1"/>
</dbReference>
<evidence type="ECO:0000259" key="1">
    <source>
        <dbReference type="Pfam" id="PF13966"/>
    </source>
</evidence>
<name>A0A2U1NLC7_ARTAN</name>
<reference evidence="2 3" key="1">
    <citation type="journal article" date="2018" name="Mol. Plant">
        <title>The genome of Artemisia annua provides insight into the evolution of Asteraceae family and artemisinin biosynthesis.</title>
        <authorList>
            <person name="Shen Q."/>
            <person name="Zhang L."/>
            <person name="Liao Z."/>
            <person name="Wang S."/>
            <person name="Yan T."/>
            <person name="Shi P."/>
            <person name="Liu M."/>
            <person name="Fu X."/>
            <person name="Pan Q."/>
            <person name="Wang Y."/>
            <person name="Lv Z."/>
            <person name="Lu X."/>
            <person name="Zhang F."/>
            <person name="Jiang W."/>
            <person name="Ma Y."/>
            <person name="Chen M."/>
            <person name="Hao X."/>
            <person name="Li L."/>
            <person name="Tang Y."/>
            <person name="Lv G."/>
            <person name="Zhou Y."/>
            <person name="Sun X."/>
            <person name="Brodelius P.E."/>
            <person name="Rose J.K.C."/>
            <person name="Tang K."/>
        </authorList>
    </citation>
    <scope>NUCLEOTIDE SEQUENCE [LARGE SCALE GENOMIC DNA]</scope>
    <source>
        <strain evidence="3">cv. Huhao1</strain>
        <tissue evidence="2">Leaf</tissue>
    </source>
</reference>
<keyword evidence="3" id="KW-1185">Reference proteome</keyword>
<protein>
    <submittedName>
        <fullName evidence="2">Reverse transcriptase zinc-binding domain-containing protein</fullName>
    </submittedName>
</protein>
<comment type="caution">
    <text evidence="2">The sequence shown here is derived from an EMBL/GenBank/DDBJ whole genome shotgun (WGS) entry which is preliminary data.</text>
</comment>
<keyword evidence="2" id="KW-0548">Nucleotidyltransferase</keyword>
<evidence type="ECO:0000313" key="2">
    <source>
        <dbReference type="EMBL" id="PWA74271.1"/>
    </source>
</evidence>
<evidence type="ECO:0000313" key="3">
    <source>
        <dbReference type="Proteomes" id="UP000245207"/>
    </source>
</evidence>
<proteinExistence type="predicted"/>